<comment type="similarity">
    <text evidence="6">Belongs to the CFAP45 family.</text>
</comment>
<dbReference type="InParanoid" id="A0A1S3JPL4"/>
<dbReference type="PANTHER" id="PTHR15504">
    <property type="entry name" value="NASOPHARYNGEAL EPITHELIUM SPECIFIC PROTEIN 1"/>
    <property type="match status" value="1"/>
</dbReference>
<evidence type="ECO:0000256" key="4">
    <source>
        <dbReference type="ARBA" id="ARBA00023069"/>
    </source>
</evidence>
<keyword evidence="3 8" id="KW-0175">Coiled coil</keyword>
<sequence length="554" mass="65269">MPGSAISAATHSSASSASRRAKTKNYRVVSYTSQVDESLFGTPNKAAQRDLKGYSDGNDYLFQESEPRSAKKKSSGKNKKETVQVITKDLIRNLIVPKEDPSGVSIILEGYDFNRIKNASIVMTQEQKMAELERIKREKEMAQEEATARKQMMKTMDINRQKNGKLNDLEQEAKEKAEHLLEKANLQRQEQEDEIKHLNELILNAKCHAIRDAQVLEKGHIKTEMEEEEKRLDMMMEVERVNAIAMQEEIEKRRKEEKLLGAAKVLEQIQDNDQERLFELERKDQENIQMQKYLRKLMEEDEQKLEKKHAEAAALREELNRANADMLQRKELQAEQEKLAELKVVEYQKQKAEREAAFEREQERIRIEKEKETARMRALQERARDEQAERDALRAKRAQEQAEREWRAKEAMEQRKKVETETMLKVARAKQMDQKEHFLAVQAQRERAEFERVLRAQKELVEKEKRLEVEGMKKRYRHADDVRLQIREKEEEKINARNAFFEEGVKLDEEARQRRQKLDEIKKKKLDDLRSLGIHDKYIAGVERKINQPQHISA</sequence>
<evidence type="ECO:0000256" key="7">
    <source>
        <dbReference type="ARBA" id="ARBA00034142"/>
    </source>
</evidence>
<feature type="region of interest" description="Disordered" evidence="9">
    <location>
        <begin position="377"/>
        <end position="418"/>
    </location>
</feature>
<dbReference type="Proteomes" id="UP000085678">
    <property type="component" value="Unplaced"/>
</dbReference>
<dbReference type="GeneID" id="106175047"/>
<evidence type="ECO:0000256" key="9">
    <source>
        <dbReference type="SAM" id="MobiDB-lite"/>
    </source>
</evidence>
<name>A0A1S3JPL4_LINAN</name>
<dbReference type="FunCoup" id="A0A1S3JPL4">
    <property type="interactions" value="6"/>
</dbReference>
<evidence type="ECO:0000256" key="3">
    <source>
        <dbReference type="ARBA" id="ARBA00023054"/>
    </source>
</evidence>
<feature type="region of interest" description="Disordered" evidence="9">
    <location>
        <begin position="1"/>
        <end position="27"/>
    </location>
</feature>
<feature type="coiled-coil region" evidence="8">
    <location>
        <begin position="440"/>
        <end position="499"/>
    </location>
</feature>
<keyword evidence="4" id="KW-0969">Cilium</keyword>
<organism evidence="11 12">
    <name type="scientific">Lingula anatina</name>
    <name type="common">Brachiopod</name>
    <name type="synonym">Lingula unguis</name>
    <dbReference type="NCBI Taxonomy" id="7574"/>
    <lineage>
        <taxon>Eukaryota</taxon>
        <taxon>Metazoa</taxon>
        <taxon>Spiralia</taxon>
        <taxon>Lophotrochozoa</taxon>
        <taxon>Brachiopoda</taxon>
        <taxon>Linguliformea</taxon>
        <taxon>Lingulata</taxon>
        <taxon>Lingulida</taxon>
        <taxon>Linguloidea</taxon>
        <taxon>Lingulidae</taxon>
        <taxon>Lingula</taxon>
    </lineage>
</organism>
<dbReference type="KEGG" id="lak:106175047"/>
<dbReference type="PANTHER" id="PTHR15504:SF0">
    <property type="entry name" value="CILIA- AND FLAGELLA-ASSOCIATED PROTEIN 45"/>
    <property type="match status" value="1"/>
</dbReference>
<evidence type="ECO:0000313" key="12">
    <source>
        <dbReference type="RefSeq" id="XP_013412315.1"/>
    </source>
</evidence>
<feature type="region of interest" description="Disordered" evidence="9">
    <location>
        <begin position="42"/>
        <end position="81"/>
    </location>
</feature>
<feature type="domain" description="Trichohyalin-plectin-homology" evidence="10">
    <location>
        <begin position="189"/>
        <end position="533"/>
    </location>
</feature>
<dbReference type="Pfam" id="PF13868">
    <property type="entry name" value="TPH"/>
    <property type="match status" value="1"/>
</dbReference>
<evidence type="ECO:0000256" key="8">
    <source>
        <dbReference type="SAM" id="Coils"/>
    </source>
</evidence>
<gene>
    <name evidence="12" type="primary">LOC106175047</name>
</gene>
<keyword evidence="2" id="KW-0282">Flagellum</keyword>
<evidence type="ECO:0000259" key="10">
    <source>
        <dbReference type="Pfam" id="PF13868"/>
    </source>
</evidence>
<feature type="compositionally biased region" description="Low complexity" evidence="9">
    <location>
        <begin position="1"/>
        <end position="18"/>
    </location>
</feature>
<reference evidence="12" key="1">
    <citation type="submission" date="2025-08" db="UniProtKB">
        <authorList>
            <consortium name="RefSeq"/>
        </authorList>
    </citation>
    <scope>IDENTIFICATION</scope>
    <source>
        <tissue evidence="12">Gonads</tissue>
    </source>
</reference>
<dbReference type="InterPro" id="IPR043597">
    <property type="entry name" value="TPH_dom"/>
</dbReference>
<dbReference type="InterPro" id="IPR033253">
    <property type="entry name" value="CFAP45"/>
</dbReference>
<protein>
    <recommendedName>
        <fullName evidence="7">Cilia- and flagella-associated protein 45</fullName>
    </recommendedName>
</protein>
<dbReference type="STRING" id="7574.A0A1S3JPL4"/>
<keyword evidence="11" id="KW-1185">Reference proteome</keyword>
<accession>A0A1S3JPL4</accession>
<dbReference type="AlphaFoldDB" id="A0A1S3JPL4"/>
<dbReference type="RefSeq" id="XP_013412315.1">
    <property type="nucleotide sequence ID" value="XM_013556861.2"/>
</dbReference>
<comment type="subcellular location">
    <subcellularLocation>
        <location evidence="1">Cell projection</location>
        <location evidence="1">Cilium</location>
        <location evidence="1">Flagellum</location>
    </subcellularLocation>
</comment>
<evidence type="ECO:0000256" key="1">
    <source>
        <dbReference type="ARBA" id="ARBA00004230"/>
    </source>
</evidence>
<evidence type="ECO:0000256" key="2">
    <source>
        <dbReference type="ARBA" id="ARBA00022846"/>
    </source>
</evidence>
<dbReference type="GO" id="GO:0031514">
    <property type="term" value="C:motile cilium"/>
    <property type="evidence" value="ECO:0007669"/>
    <property type="project" value="UniProtKB-SubCell"/>
</dbReference>
<evidence type="ECO:0000313" key="11">
    <source>
        <dbReference type="Proteomes" id="UP000085678"/>
    </source>
</evidence>
<dbReference type="OrthoDB" id="1902038at2759"/>
<keyword evidence="5" id="KW-0966">Cell projection</keyword>
<evidence type="ECO:0000256" key="6">
    <source>
        <dbReference type="ARBA" id="ARBA00034116"/>
    </source>
</evidence>
<evidence type="ECO:0000256" key="5">
    <source>
        <dbReference type="ARBA" id="ARBA00023273"/>
    </source>
</evidence>
<feature type="coiled-coil region" evidence="8">
    <location>
        <begin position="122"/>
        <end position="208"/>
    </location>
</feature>
<proteinExistence type="inferred from homology"/>